<evidence type="ECO:0000256" key="4">
    <source>
        <dbReference type="ARBA" id="ARBA00022989"/>
    </source>
</evidence>
<evidence type="ECO:0000256" key="6">
    <source>
        <dbReference type="RuleBase" id="RU000477"/>
    </source>
</evidence>
<dbReference type="Proteomes" id="UP000626109">
    <property type="component" value="Unassembled WGS sequence"/>
</dbReference>
<evidence type="ECO:0000256" key="2">
    <source>
        <dbReference type="ARBA" id="ARBA00006175"/>
    </source>
</evidence>
<dbReference type="SUPFAM" id="SSF81338">
    <property type="entry name" value="Aquaporin-like"/>
    <property type="match status" value="1"/>
</dbReference>
<gene>
    <name evidence="8" type="ORF">PGLA2088_LOCUS19527</name>
</gene>
<organism evidence="8 9">
    <name type="scientific">Polarella glacialis</name>
    <name type="common">Dinoflagellate</name>
    <dbReference type="NCBI Taxonomy" id="89957"/>
    <lineage>
        <taxon>Eukaryota</taxon>
        <taxon>Sar</taxon>
        <taxon>Alveolata</taxon>
        <taxon>Dinophyceae</taxon>
        <taxon>Suessiales</taxon>
        <taxon>Suessiaceae</taxon>
        <taxon>Polarella</taxon>
    </lineage>
</organism>
<comment type="similarity">
    <text evidence="2 6">Belongs to the MIP/aquaporin (TC 1.A.8) family.</text>
</comment>
<comment type="caution">
    <text evidence="8">The sequence shown here is derived from an EMBL/GenBank/DDBJ whole genome shotgun (WGS) entry which is preliminary data.</text>
</comment>
<keyword evidence="6" id="KW-0813">Transport</keyword>
<dbReference type="GO" id="GO:0015250">
    <property type="term" value="F:water channel activity"/>
    <property type="evidence" value="ECO:0007669"/>
    <property type="project" value="TreeGrafter"/>
</dbReference>
<keyword evidence="5 7" id="KW-0472">Membrane</keyword>
<dbReference type="InterPro" id="IPR000425">
    <property type="entry name" value="MIP"/>
</dbReference>
<evidence type="ECO:0008006" key="10">
    <source>
        <dbReference type="Google" id="ProtNLM"/>
    </source>
</evidence>
<name>A0A813JFZ4_POLGL</name>
<reference evidence="8" key="1">
    <citation type="submission" date="2021-02" db="EMBL/GenBank/DDBJ databases">
        <authorList>
            <person name="Dougan E. K."/>
            <person name="Rhodes N."/>
            <person name="Thang M."/>
            <person name="Chan C."/>
        </authorList>
    </citation>
    <scope>NUCLEOTIDE SEQUENCE</scope>
</reference>
<feature type="transmembrane region" description="Helical" evidence="7">
    <location>
        <begin position="119"/>
        <end position="137"/>
    </location>
</feature>
<dbReference type="EMBL" id="CAJNNW010025139">
    <property type="protein sequence ID" value="CAE8675728.1"/>
    <property type="molecule type" value="Genomic_DNA"/>
</dbReference>
<dbReference type="GO" id="GO:0005886">
    <property type="term" value="C:plasma membrane"/>
    <property type="evidence" value="ECO:0007669"/>
    <property type="project" value="TreeGrafter"/>
</dbReference>
<evidence type="ECO:0000256" key="5">
    <source>
        <dbReference type="ARBA" id="ARBA00023136"/>
    </source>
</evidence>
<evidence type="ECO:0000256" key="7">
    <source>
        <dbReference type="SAM" id="Phobius"/>
    </source>
</evidence>
<evidence type="ECO:0000256" key="3">
    <source>
        <dbReference type="ARBA" id="ARBA00022692"/>
    </source>
</evidence>
<keyword evidence="4 7" id="KW-1133">Transmembrane helix</keyword>
<evidence type="ECO:0000256" key="1">
    <source>
        <dbReference type="ARBA" id="ARBA00004141"/>
    </source>
</evidence>
<proteinExistence type="inferred from homology"/>
<dbReference type="Gene3D" id="1.20.1080.10">
    <property type="entry name" value="Glycerol uptake facilitator protein"/>
    <property type="match status" value="1"/>
</dbReference>
<comment type="subcellular location">
    <subcellularLocation>
        <location evidence="1">Membrane</location>
        <topology evidence="1">Multi-pass membrane protein</topology>
    </subcellularLocation>
</comment>
<accession>A0A813JFZ4</accession>
<dbReference type="InterPro" id="IPR023271">
    <property type="entry name" value="Aquaporin-like"/>
</dbReference>
<feature type="non-terminal residue" evidence="8">
    <location>
        <position position="160"/>
    </location>
</feature>
<dbReference type="PRINTS" id="PR00783">
    <property type="entry name" value="MINTRINSICP"/>
</dbReference>
<keyword evidence="3 6" id="KW-0812">Transmembrane</keyword>
<dbReference type="AlphaFoldDB" id="A0A813JFZ4"/>
<evidence type="ECO:0000313" key="9">
    <source>
        <dbReference type="Proteomes" id="UP000626109"/>
    </source>
</evidence>
<dbReference type="InterPro" id="IPR034294">
    <property type="entry name" value="Aquaporin_transptr"/>
</dbReference>
<dbReference type="PANTHER" id="PTHR19139">
    <property type="entry name" value="AQUAPORIN TRANSPORTER"/>
    <property type="match status" value="1"/>
</dbReference>
<feature type="non-terminal residue" evidence="8">
    <location>
        <position position="1"/>
    </location>
</feature>
<dbReference type="Pfam" id="PF00230">
    <property type="entry name" value="MIP"/>
    <property type="match status" value="1"/>
</dbReference>
<feature type="transmembrane region" description="Helical" evidence="7">
    <location>
        <begin position="71"/>
        <end position="88"/>
    </location>
</feature>
<feature type="transmembrane region" description="Helical" evidence="7">
    <location>
        <begin position="42"/>
        <end position="64"/>
    </location>
</feature>
<evidence type="ECO:0000313" key="8">
    <source>
        <dbReference type="EMBL" id="CAE8675728.1"/>
    </source>
</evidence>
<dbReference type="PANTHER" id="PTHR19139:SF199">
    <property type="entry name" value="MIP17260P"/>
    <property type="match status" value="1"/>
</dbReference>
<protein>
    <recommendedName>
        <fullName evidence="10">Aquaporin</fullName>
    </recommendedName>
</protein>
<sequence length="160" mass="17031">AAMVFQVGRFVFQWAVDHKMMSVREDAVKDYDMMVVDTRAVLAEYIAMTLFVVMGCGTACANGASDGSTRLVVAFAFGMAILVLAYSIGHHSGGHINCAVTLTLVLGGKVPWYQGLFNFIAQMLGSLSGAVILMGIFPCEDDMTTTLGTNIANPGYGTSQ</sequence>